<feature type="transmembrane region" description="Helical" evidence="16">
    <location>
        <begin position="178"/>
        <end position="200"/>
    </location>
</feature>
<keyword evidence="10 16" id="KW-0472">Membrane</keyword>
<dbReference type="Pfam" id="PF00038">
    <property type="entry name" value="Filament"/>
    <property type="match status" value="1"/>
</dbReference>
<dbReference type="InterPro" id="IPR019464">
    <property type="entry name" value="ELL_N"/>
</dbReference>
<feature type="domain" description="OCEL" evidence="18">
    <location>
        <begin position="804"/>
        <end position="914"/>
    </location>
</feature>
<feature type="compositionally biased region" description="Polar residues" evidence="15">
    <location>
        <begin position="789"/>
        <end position="798"/>
    </location>
</feature>
<dbReference type="PROSITE" id="PS51842">
    <property type="entry name" value="IF_ROD_2"/>
    <property type="match status" value="1"/>
</dbReference>
<feature type="transmembrane region" description="Helical" evidence="16">
    <location>
        <begin position="118"/>
        <end position="140"/>
    </location>
</feature>
<feature type="compositionally biased region" description="Basic and acidic residues" evidence="15">
    <location>
        <begin position="765"/>
        <end position="787"/>
    </location>
</feature>
<comment type="similarity">
    <text evidence="4 13">Belongs to the ELL/occludin family.</text>
</comment>
<evidence type="ECO:0000259" key="18">
    <source>
        <dbReference type="PROSITE" id="PS51980"/>
    </source>
</evidence>
<dbReference type="EMBL" id="KE164048">
    <property type="protein sequence ID" value="EPQ14757.1"/>
    <property type="molecule type" value="Genomic_DNA"/>
</dbReference>
<evidence type="ECO:0000259" key="17">
    <source>
        <dbReference type="PROSITE" id="PS51842"/>
    </source>
</evidence>
<dbReference type="SUPFAM" id="SSF64593">
    <property type="entry name" value="Intermediate filament protein, coiled coil region"/>
    <property type="match status" value="1"/>
</dbReference>
<feature type="coiled-coil region" evidence="14">
    <location>
        <begin position="481"/>
        <end position="508"/>
    </location>
</feature>
<evidence type="ECO:0000256" key="3">
    <source>
        <dbReference type="ARBA" id="ARBA00006665"/>
    </source>
</evidence>
<proteinExistence type="inferred from homology"/>
<evidence type="ECO:0000256" key="12">
    <source>
        <dbReference type="ARBA" id="ARBA00023242"/>
    </source>
</evidence>
<dbReference type="InterPro" id="IPR010844">
    <property type="entry name" value="Occludin_ELL"/>
</dbReference>
<evidence type="ECO:0000256" key="14">
    <source>
        <dbReference type="SAM" id="Coils"/>
    </source>
</evidence>
<evidence type="ECO:0000256" key="4">
    <source>
        <dbReference type="ARBA" id="ARBA00009171"/>
    </source>
</evidence>
<evidence type="ECO:0000256" key="1">
    <source>
        <dbReference type="ARBA" id="ARBA00004123"/>
    </source>
</evidence>
<dbReference type="PROSITE" id="PS51980">
    <property type="entry name" value="OCEL"/>
    <property type="match status" value="1"/>
</dbReference>
<dbReference type="GO" id="GO:0005882">
    <property type="term" value="C:intermediate filament"/>
    <property type="evidence" value="ECO:0007669"/>
    <property type="project" value="UniProtKB-KW"/>
</dbReference>
<feature type="domain" description="IF rod" evidence="17">
    <location>
        <begin position="375"/>
        <end position="512"/>
    </location>
</feature>
<evidence type="ECO:0000256" key="13">
    <source>
        <dbReference type="PROSITE-ProRule" id="PRU01324"/>
    </source>
</evidence>
<dbReference type="Pfam" id="PF07303">
    <property type="entry name" value="Occludin_ELL"/>
    <property type="match status" value="1"/>
</dbReference>
<evidence type="ECO:0000256" key="6">
    <source>
        <dbReference type="ARBA" id="ARBA00022754"/>
    </source>
</evidence>
<dbReference type="AlphaFoldDB" id="S7Q1M1"/>
<dbReference type="Pfam" id="PF10390">
    <property type="entry name" value="ELL"/>
    <property type="match status" value="1"/>
</dbReference>
<feature type="transmembrane region" description="Helical" evidence="16">
    <location>
        <begin position="259"/>
        <end position="279"/>
    </location>
</feature>
<name>S7Q1M1_MYOBR</name>
<reference evidence="19 20" key="1">
    <citation type="journal article" date="2013" name="Nat. Commun.">
        <title>Genome analysis reveals insights into physiology and longevity of the Brandt's bat Myotis brandtii.</title>
        <authorList>
            <person name="Seim I."/>
            <person name="Fang X."/>
            <person name="Xiong Z."/>
            <person name="Lobanov A.V."/>
            <person name="Huang Z."/>
            <person name="Ma S."/>
            <person name="Feng Y."/>
            <person name="Turanov A.A."/>
            <person name="Zhu Y."/>
            <person name="Lenz T.L."/>
            <person name="Gerashchenko M.V."/>
            <person name="Fan D."/>
            <person name="Hee Yim S."/>
            <person name="Yao X."/>
            <person name="Jordan D."/>
            <person name="Xiong Y."/>
            <person name="Ma Y."/>
            <person name="Lyapunov A.N."/>
            <person name="Chen G."/>
            <person name="Kulakova O.I."/>
            <person name="Sun Y."/>
            <person name="Lee S.G."/>
            <person name="Bronson R.T."/>
            <person name="Moskalev A.A."/>
            <person name="Sunyaev S.R."/>
            <person name="Zhang G."/>
            <person name="Krogh A."/>
            <person name="Wang J."/>
            <person name="Gladyshev V.N."/>
        </authorList>
    </citation>
    <scope>NUCLEOTIDE SEQUENCE [LARGE SCALE GENOMIC DNA]</scope>
</reference>
<comment type="similarity">
    <text evidence="3">Belongs to the TDE1 family.</text>
</comment>
<dbReference type="Proteomes" id="UP000052978">
    <property type="component" value="Unassembled WGS sequence"/>
</dbReference>
<dbReference type="SMART" id="SM01391">
    <property type="entry name" value="Filament"/>
    <property type="match status" value="1"/>
</dbReference>
<evidence type="ECO:0000313" key="19">
    <source>
        <dbReference type="EMBL" id="EPQ14757.1"/>
    </source>
</evidence>
<dbReference type="Gene3D" id="6.10.140.340">
    <property type="match status" value="1"/>
</dbReference>
<organism evidence="19 20">
    <name type="scientific">Myotis brandtii</name>
    <name type="common">Brandt's bat</name>
    <dbReference type="NCBI Taxonomy" id="109478"/>
    <lineage>
        <taxon>Eukaryota</taxon>
        <taxon>Metazoa</taxon>
        <taxon>Chordata</taxon>
        <taxon>Craniata</taxon>
        <taxon>Vertebrata</taxon>
        <taxon>Euteleostomi</taxon>
        <taxon>Mammalia</taxon>
        <taxon>Eutheria</taxon>
        <taxon>Laurasiatheria</taxon>
        <taxon>Chiroptera</taxon>
        <taxon>Yangochiroptera</taxon>
        <taxon>Vespertilionidae</taxon>
        <taxon>Myotis</taxon>
    </lineage>
</organism>
<feature type="transmembrane region" description="Helical" evidence="16">
    <location>
        <begin position="62"/>
        <end position="80"/>
    </location>
</feature>
<keyword evidence="19" id="KW-0251">Elongation factor</keyword>
<keyword evidence="12" id="KW-0539">Nucleus</keyword>
<keyword evidence="11" id="KW-0804">Transcription</keyword>
<evidence type="ECO:0000313" key="20">
    <source>
        <dbReference type="Proteomes" id="UP000052978"/>
    </source>
</evidence>
<evidence type="ECO:0000256" key="9">
    <source>
        <dbReference type="ARBA" id="ARBA00023054"/>
    </source>
</evidence>
<feature type="region of interest" description="Disordered" evidence="15">
    <location>
        <begin position="645"/>
        <end position="803"/>
    </location>
</feature>
<feature type="transmembrane region" description="Helical" evidence="16">
    <location>
        <begin position="152"/>
        <end position="172"/>
    </location>
</feature>
<dbReference type="Pfam" id="PF03348">
    <property type="entry name" value="Serinc"/>
    <property type="match status" value="1"/>
</dbReference>
<dbReference type="PANTHER" id="PTHR23288">
    <property type="entry name" value="OCCLUDIN AND RNA POLYMERASE II ELONGATION FACTOR ELL"/>
    <property type="match status" value="1"/>
</dbReference>
<dbReference type="GO" id="GO:0008023">
    <property type="term" value="C:transcription elongation factor complex"/>
    <property type="evidence" value="ECO:0007669"/>
    <property type="project" value="InterPro"/>
</dbReference>
<evidence type="ECO:0000256" key="16">
    <source>
        <dbReference type="SAM" id="Phobius"/>
    </source>
</evidence>
<keyword evidence="9 14" id="KW-0175">Coiled coil</keyword>
<accession>S7Q1M1</accession>
<feature type="compositionally biased region" description="Basic and acidic residues" evidence="15">
    <location>
        <begin position="654"/>
        <end position="671"/>
    </location>
</feature>
<keyword evidence="7 16" id="KW-1133">Transmembrane helix</keyword>
<dbReference type="InterPro" id="IPR005016">
    <property type="entry name" value="TDE1/TMS"/>
</dbReference>
<dbReference type="InterPro" id="IPR039008">
    <property type="entry name" value="IF_rod_dom"/>
</dbReference>
<dbReference type="GO" id="GO:0016020">
    <property type="term" value="C:membrane"/>
    <property type="evidence" value="ECO:0007669"/>
    <property type="project" value="UniProtKB-SubCell"/>
</dbReference>
<comment type="subcellular location">
    <subcellularLocation>
        <location evidence="2">Membrane</location>
        <topology evidence="2">Multi-pass membrane protein</topology>
    </subcellularLocation>
    <subcellularLocation>
        <location evidence="1">Nucleus</location>
    </subcellularLocation>
</comment>
<evidence type="ECO:0000256" key="8">
    <source>
        <dbReference type="ARBA" id="ARBA00023015"/>
    </source>
</evidence>
<dbReference type="GO" id="GO:0000987">
    <property type="term" value="F:cis-regulatory region sequence-specific DNA binding"/>
    <property type="evidence" value="ECO:0007669"/>
    <property type="project" value="TreeGrafter"/>
</dbReference>
<evidence type="ECO:0000256" key="15">
    <source>
        <dbReference type="SAM" id="MobiDB-lite"/>
    </source>
</evidence>
<dbReference type="SUPFAM" id="SSF144292">
    <property type="entry name" value="occludin/ELL-like"/>
    <property type="match status" value="1"/>
</dbReference>
<dbReference type="InterPro" id="IPR002957">
    <property type="entry name" value="Keratin_I"/>
</dbReference>
<evidence type="ECO:0000256" key="5">
    <source>
        <dbReference type="ARBA" id="ARBA00022692"/>
    </source>
</evidence>
<keyword evidence="20" id="KW-1185">Reference proteome</keyword>
<dbReference type="PANTHER" id="PTHR23288:SF18">
    <property type="entry name" value="RNA POLYMERASE II ELONGATION FACTOR ELL3"/>
    <property type="match status" value="1"/>
</dbReference>
<dbReference type="GO" id="GO:0005198">
    <property type="term" value="F:structural molecule activity"/>
    <property type="evidence" value="ECO:0007669"/>
    <property type="project" value="InterPro"/>
</dbReference>
<dbReference type="Gene3D" id="1.20.5.1160">
    <property type="entry name" value="Vasodilator-stimulated phosphoprotein"/>
    <property type="match status" value="1"/>
</dbReference>
<keyword evidence="8" id="KW-0805">Transcription regulation</keyword>
<gene>
    <name evidence="19" type="ORF">D623_10025793</name>
</gene>
<dbReference type="InterPro" id="IPR031176">
    <property type="entry name" value="ELL/occludin"/>
</dbReference>
<dbReference type="eggNOG" id="KOG4796">
    <property type="taxonomic scope" value="Eukaryota"/>
</dbReference>
<keyword evidence="6" id="KW-0403">Intermediate filament</keyword>
<feature type="compositionally biased region" description="Polar residues" evidence="15">
    <location>
        <begin position="689"/>
        <end position="698"/>
    </location>
</feature>
<feature type="region of interest" description="Disordered" evidence="15">
    <location>
        <begin position="509"/>
        <end position="537"/>
    </location>
</feature>
<dbReference type="GO" id="GO:0006368">
    <property type="term" value="P:transcription elongation by RNA polymerase II"/>
    <property type="evidence" value="ECO:0007669"/>
    <property type="project" value="InterPro"/>
</dbReference>
<dbReference type="GO" id="GO:0032968">
    <property type="term" value="P:positive regulation of transcription elongation by RNA polymerase II"/>
    <property type="evidence" value="ECO:0007669"/>
    <property type="project" value="TreeGrafter"/>
</dbReference>
<protein>
    <submittedName>
        <fullName evidence="19">RNA polymerase II elongation factor ELL3</fullName>
    </submittedName>
</protein>
<evidence type="ECO:0000256" key="2">
    <source>
        <dbReference type="ARBA" id="ARBA00004141"/>
    </source>
</evidence>
<keyword evidence="5 16" id="KW-0812">Transmembrane</keyword>
<evidence type="ECO:0000256" key="11">
    <source>
        <dbReference type="ARBA" id="ARBA00023163"/>
    </source>
</evidence>
<evidence type="ECO:0000256" key="10">
    <source>
        <dbReference type="ARBA" id="ARBA00023136"/>
    </source>
</evidence>
<dbReference type="GO" id="GO:0042795">
    <property type="term" value="P:snRNA transcription by RNA polymerase II"/>
    <property type="evidence" value="ECO:0007669"/>
    <property type="project" value="TreeGrafter"/>
</dbReference>
<dbReference type="GO" id="GO:0003746">
    <property type="term" value="F:translation elongation factor activity"/>
    <property type="evidence" value="ECO:0007669"/>
    <property type="project" value="UniProtKB-KW"/>
</dbReference>
<sequence length="916" mass="103034">MVGAKAIAGPSTSLRLAQQRSEDSNVRVNPPFYQVSCCGPVPCTCCCHSRWPHLTESTCSRLFYIILHMGASAVCCLLLSRTVVERVWGKANGIQMPSGFCAHLFGHSHCPVLSGSGAVYRICAGTATFHLLQAVLLVHLHSPTSLRAQLHNSFWLLKLLFLLGLCAVAFCIPDEHLFPAWHYIGICGGFTFILLQLVLITAFAHSWNKNWQTGAFQDCRWFLAMLLATLGFYSMTGVAAVFLFHNYTHPAGCLLNKMLLSLHLCFCGLLSVLSIAPCIRLSGNEASYLAEVFGPLWIIKVYNYEFQKPSLCFCCPETVEPEEGQRGAARPADQETSPAPPVQAQHLSYSYSAFHFVFFLASLYVMVTLTNWFRARRRLQCLNDCLASYLERVRSLEADNRSLEIKIWEHLEKKVRDWRHYFKTIEDLRAQIFAGSVDNACIVLQTDSACPAADDFRVKYETALAVLHSVESDINGLRKVLDDTNITRLQLETEIEALKEELIFMKKNHEEEPETLAEGPGERERHSQAPASRTSQLLQVKPGARSLPAPELGTRLHLRSAASVLSLQVRPVIAFQGSRGYLRLPGPGCSCLFSFTVSQCGQEGPGGGLDLVYQRLGRPGPNRLHCLGPLRERLSIWAAMDSLPAPSSGQGHNLTEDSRDPENWHIGDYSRDAVSQPQMVPEEVPDPRASSQRRSLPGSSREHTAQWEVRNQTCLPNREPDQALPSASQKHLNKKRPAPAATTKLKEKRLRTLAPSPLQGLPSQDLREGEDWEQENKHEDMGPRLEHSPSVQADSESPSPEEVPDYVLQYGAIHTAEQQHAYEQDFERDYAEYRVLHARFGAASQRFIELGAEIKRVQRGTPEHKVLEEKIVQEYKKFRKRYPGYREEKCRCEYLHQKLSHIKGLILEFEEKNRGS</sequence>
<feature type="transmembrane region" description="Helical" evidence="16">
    <location>
        <begin position="221"/>
        <end position="247"/>
    </location>
</feature>
<dbReference type="PRINTS" id="PR01248">
    <property type="entry name" value="TYPE1KERATIN"/>
</dbReference>
<keyword evidence="19" id="KW-0648">Protein biosynthesis</keyword>
<feature type="transmembrane region" description="Helical" evidence="16">
    <location>
        <begin position="353"/>
        <end position="373"/>
    </location>
</feature>
<evidence type="ECO:0000256" key="7">
    <source>
        <dbReference type="ARBA" id="ARBA00022989"/>
    </source>
</evidence>